<reference evidence="14" key="1">
    <citation type="submission" date="2022-11" db="EMBL/GenBank/DDBJ databases">
        <authorList>
            <person name="Morgan W.R."/>
            <person name="Tartar A."/>
        </authorList>
    </citation>
    <scope>NUCLEOTIDE SEQUENCE</scope>
    <source>
        <strain evidence="14">ARSEF 373</strain>
    </source>
</reference>
<evidence type="ECO:0000313" key="15">
    <source>
        <dbReference type="Proteomes" id="UP001146120"/>
    </source>
</evidence>
<dbReference type="PROSITE" id="PS50067">
    <property type="entry name" value="KINESIN_MOTOR_2"/>
    <property type="match status" value="1"/>
</dbReference>
<dbReference type="GO" id="GO:0005874">
    <property type="term" value="C:microtubule"/>
    <property type="evidence" value="ECO:0007669"/>
    <property type="project" value="UniProtKB-KW"/>
</dbReference>
<dbReference type="SMART" id="SM00129">
    <property type="entry name" value="KISc"/>
    <property type="match status" value="1"/>
</dbReference>
<keyword evidence="3 11" id="KW-0493">Microtubule</keyword>
<comment type="caution">
    <text evidence="14">The sequence shown here is derived from an EMBL/GenBank/DDBJ whole genome shotgun (WGS) entry which is preliminary data.</text>
</comment>
<dbReference type="GO" id="GO:0003777">
    <property type="term" value="F:microtubule motor activity"/>
    <property type="evidence" value="ECO:0007669"/>
    <property type="project" value="InterPro"/>
</dbReference>
<evidence type="ECO:0000256" key="10">
    <source>
        <dbReference type="PROSITE-ProRule" id="PRU00283"/>
    </source>
</evidence>
<dbReference type="Proteomes" id="UP001146120">
    <property type="component" value="Unassembled WGS sequence"/>
</dbReference>
<feature type="coiled-coil region" evidence="12">
    <location>
        <begin position="550"/>
        <end position="577"/>
    </location>
</feature>
<dbReference type="InterPro" id="IPR019821">
    <property type="entry name" value="Kinesin_motor_CS"/>
</dbReference>
<evidence type="ECO:0000256" key="2">
    <source>
        <dbReference type="ARBA" id="ARBA00022490"/>
    </source>
</evidence>
<keyword evidence="8" id="KW-0206">Cytoskeleton</keyword>
<keyword evidence="6 12" id="KW-0175">Coiled coil</keyword>
<keyword evidence="4 10" id="KW-0547">Nucleotide-binding</keyword>
<evidence type="ECO:0000256" key="9">
    <source>
        <dbReference type="ARBA" id="ARBA00034488"/>
    </source>
</evidence>
<comment type="subcellular location">
    <subcellularLocation>
        <location evidence="1">Cytoplasm</location>
        <location evidence="1">Cytoskeleton</location>
        <location evidence="1">Spindle</location>
    </subcellularLocation>
</comment>
<dbReference type="PANTHER" id="PTHR37739:SF8">
    <property type="entry name" value="KINESIN-LIKE PROTEIN KIN-12D"/>
    <property type="match status" value="1"/>
</dbReference>
<keyword evidence="7 10" id="KW-0505">Motor protein</keyword>
<evidence type="ECO:0000256" key="8">
    <source>
        <dbReference type="ARBA" id="ARBA00023212"/>
    </source>
</evidence>
<dbReference type="PROSITE" id="PS00411">
    <property type="entry name" value="KINESIN_MOTOR_1"/>
    <property type="match status" value="1"/>
</dbReference>
<dbReference type="GO" id="GO:0005524">
    <property type="term" value="F:ATP binding"/>
    <property type="evidence" value="ECO:0007669"/>
    <property type="project" value="UniProtKB-UniRule"/>
</dbReference>
<evidence type="ECO:0000256" key="3">
    <source>
        <dbReference type="ARBA" id="ARBA00022701"/>
    </source>
</evidence>
<evidence type="ECO:0000259" key="13">
    <source>
        <dbReference type="PROSITE" id="PS50067"/>
    </source>
</evidence>
<dbReference type="GO" id="GO:0005813">
    <property type="term" value="C:centrosome"/>
    <property type="evidence" value="ECO:0007669"/>
    <property type="project" value="UniProtKB-ARBA"/>
</dbReference>
<dbReference type="InterPro" id="IPR036961">
    <property type="entry name" value="Kinesin_motor_dom_sf"/>
</dbReference>
<proteinExistence type="inferred from homology"/>
<dbReference type="GO" id="GO:0008017">
    <property type="term" value="F:microtubule binding"/>
    <property type="evidence" value="ECO:0007669"/>
    <property type="project" value="InterPro"/>
</dbReference>
<dbReference type="Gene3D" id="3.40.850.10">
    <property type="entry name" value="Kinesin motor domain"/>
    <property type="match status" value="1"/>
</dbReference>
<dbReference type="FunFam" id="3.40.850.10:FF:000034">
    <property type="entry name" value="Kinesin family member 15"/>
    <property type="match status" value="1"/>
</dbReference>
<dbReference type="CDD" id="cd00106">
    <property type="entry name" value="KISc"/>
    <property type="match status" value="1"/>
</dbReference>
<evidence type="ECO:0000313" key="14">
    <source>
        <dbReference type="EMBL" id="DBA01087.1"/>
    </source>
</evidence>
<dbReference type="GO" id="GO:0000278">
    <property type="term" value="P:mitotic cell cycle"/>
    <property type="evidence" value="ECO:0007669"/>
    <property type="project" value="UniProtKB-ARBA"/>
</dbReference>
<dbReference type="InterPro" id="IPR044986">
    <property type="entry name" value="KIF15/KIN-12"/>
</dbReference>
<sequence length="736" mass="81122">MDADGGSGFPRARPASASSMADEANVKVFCRVRPPNERELGVVHGGVVPSFLARSNDSAFVKKCVSVPSSDPLQQTVLVHLKHGGQNGAQKMFTFDRVFGEDATQNELFDVVGTPITRACLEGYNGTIFAYGQTGSGKTFTMQGPDDVLDIEAHNLSEREKSLRGLVPRVFEFLFKDNNQGTQSDGAARNVTHMFTCSFLEIYNERVYDLLDNNSTRETAGLQLRENGRKGVFVEGLIESEVANAAKAAELMKLGAQNRRVGQTAMNRESSRSHSVFILHVQSKETTPEGITKTRNSRFNLVDLAGSERQKNTETAGERLKEAGSINKSLSALGNVIMGLVEQSAGKNRHVHYRDSKLTFLLKDSLGGNSKTFMIAAVSPAEDSANETLSTLKFAQRAKMIRNNAVINEDTSGSVALLQEEILRLRRQLQQARIEQAPAAVPVTKATEDVIMTVPTIAQSSSVTLPPACDPVVDERFRELEAAFATCVEKNSKLKRSFEHIQLKEDQLKTLCATLQKKLIHLRMLLRVQQGKCPLDEVDKELEYEPSVDAIDWRIKYDEMEEAYAQLQEQLQSQSGAATSAAIANEVDMHLLALAKQLAAVVRDKHQLQDRLKRVSNGDIDLVDIDMTKAAVEAEIRPYQAKLNSMSAMVEVAEQKASALSLELLESKQREAAMSISNANLRVQHADSLAHAEHLATVCKRQEEELVAEKKRVVEVLSVSNSNQNKADPNSSWQTL</sequence>
<reference evidence="14" key="2">
    <citation type="journal article" date="2023" name="Microbiol Resour">
        <title>Decontamination and Annotation of the Draft Genome Sequence of the Oomycete Lagenidium giganteum ARSEF 373.</title>
        <authorList>
            <person name="Morgan W.R."/>
            <person name="Tartar A."/>
        </authorList>
    </citation>
    <scope>NUCLEOTIDE SEQUENCE</scope>
    <source>
        <strain evidence="14">ARSEF 373</strain>
    </source>
</reference>
<evidence type="ECO:0000256" key="1">
    <source>
        <dbReference type="ARBA" id="ARBA00004186"/>
    </source>
</evidence>
<dbReference type="Pfam" id="PF00225">
    <property type="entry name" value="Kinesin"/>
    <property type="match status" value="1"/>
</dbReference>
<dbReference type="InterPro" id="IPR001752">
    <property type="entry name" value="Kinesin_motor_dom"/>
</dbReference>
<feature type="binding site" evidence="10">
    <location>
        <begin position="132"/>
        <end position="139"/>
    </location>
    <ligand>
        <name>ATP</name>
        <dbReference type="ChEBI" id="CHEBI:30616"/>
    </ligand>
</feature>
<evidence type="ECO:0000256" key="5">
    <source>
        <dbReference type="ARBA" id="ARBA00022840"/>
    </source>
</evidence>
<dbReference type="EMBL" id="DAKRPA010000053">
    <property type="protein sequence ID" value="DBA01087.1"/>
    <property type="molecule type" value="Genomic_DNA"/>
</dbReference>
<evidence type="ECO:0000256" key="4">
    <source>
        <dbReference type="ARBA" id="ARBA00022741"/>
    </source>
</evidence>
<organism evidence="14 15">
    <name type="scientific">Lagenidium giganteum</name>
    <dbReference type="NCBI Taxonomy" id="4803"/>
    <lineage>
        <taxon>Eukaryota</taxon>
        <taxon>Sar</taxon>
        <taxon>Stramenopiles</taxon>
        <taxon>Oomycota</taxon>
        <taxon>Peronosporomycetes</taxon>
        <taxon>Pythiales</taxon>
        <taxon>Pythiaceae</taxon>
    </lineage>
</organism>
<feature type="domain" description="Kinesin motor" evidence="13">
    <location>
        <begin position="25"/>
        <end position="401"/>
    </location>
</feature>
<dbReference type="PANTHER" id="PTHR37739">
    <property type="entry name" value="KINESIN-LIKE PROTEIN KIN-12D"/>
    <property type="match status" value="1"/>
</dbReference>
<protein>
    <recommendedName>
        <fullName evidence="11">Kinesin-like protein</fullName>
    </recommendedName>
</protein>
<evidence type="ECO:0000256" key="7">
    <source>
        <dbReference type="ARBA" id="ARBA00023175"/>
    </source>
</evidence>
<evidence type="ECO:0000256" key="11">
    <source>
        <dbReference type="RuleBase" id="RU000394"/>
    </source>
</evidence>
<dbReference type="GO" id="GO:0007018">
    <property type="term" value="P:microtubule-based movement"/>
    <property type="evidence" value="ECO:0007669"/>
    <property type="project" value="InterPro"/>
</dbReference>
<accession>A0AAV2Z340</accession>
<comment type="similarity">
    <text evidence="9">Belongs to the TRAFAC class myosin-kinesin ATPase superfamily. Kinesin family. KIN-12 subfamily.</text>
</comment>
<dbReference type="SUPFAM" id="SSF52540">
    <property type="entry name" value="P-loop containing nucleoside triphosphate hydrolases"/>
    <property type="match status" value="1"/>
</dbReference>
<name>A0AAV2Z340_9STRA</name>
<keyword evidence="15" id="KW-1185">Reference proteome</keyword>
<dbReference type="GO" id="GO:0005829">
    <property type="term" value="C:cytosol"/>
    <property type="evidence" value="ECO:0007669"/>
    <property type="project" value="UniProtKB-ARBA"/>
</dbReference>
<keyword evidence="2" id="KW-0963">Cytoplasm</keyword>
<keyword evidence="5 10" id="KW-0067">ATP-binding</keyword>
<gene>
    <name evidence="14" type="ORF">N0F65_001715</name>
</gene>
<dbReference type="GO" id="GO:0005819">
    <property type="term" value="C:spindle"/>
    <property type="evidence" value="ECO:0007669"/>
    <property type="project" value="UniProtKB-SubCell"/>
</dbReference>
<evidence type="ECO:0000256" key="12">
    <source>
        <dbReference type="SAM" id="Coils"/>
    </source>
</evidence>
<evidence type="ECO:0000256" key="6">
    <source>
        <dbReference type="ARBA" id="ARBA00023054"/>
    </source>
</evidence>
<dbReference type="AlphaFoldDB" id="A0AAV2Z340"/>
<dbReference type="PRINTS" id="PR00380">
    <property type="entry name" value="KINESINHEAVY"/>
</dbReference>
<dbReference type="InterPro" id="IPR027417">
    <property type="entry name" value="P-loop_NTPase"/>
</dbReference>